<dbReference type="FunFam" id="3.40.50.300:FF:001372">
    <property type="entry name" value="ATP-dependent DNA helicase chl1"/>
    <property type="match status" value="1"/>
</dbReference>
<evidence type="ECO:0000256" key="23">
    <source>
        <dbReference type="ARBA" id="ARBA00044998"/>
    </source>
</evidence>
<evidence type="ECO:0000256" key="26">
    <source>
        <dbReference type="ARBA" id="ARBA00048954"/>
    </source>
</evidence>
<dbReference type="GO" id="GO:0003735">
    <property type="term" value="F:structural constituent of ribosome"/>
    <property type="evidence" value="ECO:0007669"/>
    <property type="project" value="InterPro"/>
</dbReference>
<evidence type="ECO:0000256" key="28">
    <source>
        <dbReference type="RuleBase" id="RU003888"/>
    </source>
</evidence>
<feature type="region of interest" description="Disordered" evidence="29">
    <location>
        <begin position="891"/>
        <end position="924"/>
    </location>
</feature>
<evidence type="ECO:0000256" key="3">
    <source>
        <dbReference type="ARBA" id="ARBA00007320"/>
    </source>
</evidence>
<evidence type="ECO:0000256" key="22">
    <source>
        <dbReference type="ARBA" id="ARBA00044969"/>
    </source>
</evidence>
<accession>A0A9P3BRK7</accession>
<dbReference type="GO" id="GO:0003677">
    <property type="term" value="F:DNA binding"/>
    <property type="evidence" value="ECO:0007669"/>
    <property type="project" value="UniProtKB-KW"/>
</dbReference>
<evidence type="ECO:0000256" key="9">
    <source>
        <dbReference type="ARBA" id="ARBA00022801"/>
    </source>
</evidence>
<keyword evidence="9" id="KW-0378">Hydrolase</keyword>
<comment type="subcellular location">
    <subcellularLocation>
        <location evidence="2">Nucleus</location>
    </subcellularLocation>
</comment>
<comment type="caution">
    <text evidence="31">The sequence shown here is derived from an EMBL/GenBank/DDBJ whole genome shotgun (WGS) entry which is preliminary data.</text>
</comment>
<evidence type="ECO:0000256" key="12">
    <source>
        <dbReference type="ARBA" id="ARBA00022980"/>
    </source>
</evidence>
<dbReference type="InterPro" id="IPR021131">
    <property type="entry name" value="Ribosomal_uL15/eL18"/>
</dbReference>
<dbReference type="FunFam" id="3.100.10.10:FF:000002">
    <property type="entry name" value="60S ribosomal protein L27a"/>
    <property type="match status" value="1"/>
</dbReference>
<gene>
    <name evidence="31" type="ORF">Aspvir_005052</name>
</gene>
<feature type="compositionally biased region" description="Basic and acidic residues" evidence="29">
    <location>
        <begin position="76"/>
        <end position="89"/>
    </location>
</feature>
<evidence type="ECO:0000259" key="30">
    <source>
        <dbReference type="PROSITE" id="PS51193"/>
    </source>
</evidence>
<keyword evidence="13" id="KW-0408">Iron</keyword>
<dbReference type="InterPro" id="IPR036227">
    <property type="entry name" value="Ribosomal_uL15/eL18_sf"/>
</dbReference>
<evidence type="ECO:0000256" key="2">
    <source>
        <dbReference type="ARBA" id="ARBA00004123"/>
    </source>
</evidence>
<comment type="catalytic activity">
    <reaction evidence="26">
        <text>ATP + H2O = ADP + phosphate + H(+)</text>
        <dbReference type="Rhea" id="RHEA:13065"/>
        <dbReference type="ChEBI" id="CHEBI:15377"/>
        <dbReference type="ChEBI" id="CHEBI:15378"/>
        <dbReference type="ChEBI" id="CHEBI:30616"/>
        <dbReference type="ChEBI" id="CHEBI:43474"/>
        <dbReference type="ChEBI" id="CHEBI:456216"/>
        <dbReference type="EC" id="5.6.2.3"/>
    </reaction>
</comment>
<dbReference type="EC" id="5.6.2.3" evidence="22"/>
<comment type="function">
    <text evidence="25">ATP-dependent DNA helicase important for chromosome transmission and normal cell cycle progression in G(2)/M. May have a role in changing DNA topology to allow the loading of proteins involved in maintaining sister chromatid cohesion in the vicinity of the centromeres. Has a specific role in chromosome segregation during meiosis II.</text>
</comment>
<dbReference type="Pfam" id="PF06733">
    <property type="entry name" value="DEAD_2"/>
    <property type="match status" value="1"/>
</dbReference>
<dbReference type="AlphaFoldDB" id="A0A9P3BRK7"/>
<evidence type="ECO:0000256" key="5">
    <source>
        <dbReference type="ARBA" id="ARBA00016387"/>
    </source>
</evidence>
<evidence type="ECO:0000313" key="31">
    <source>
        <dbReference type="EMBL" id="GIK01020.1"/>
    </source>
</evidence>
<dbReference type="PANTHER" id="PTHR11472:SF41">
    <property type="entry name" value="ATP-DEPENDENT DNA HELICASE DDX11-RELATED"/>
    <property type="match status" value="1"/>
</dbReference>
<evidence type="ECO:0000256" key="16">
    <source>
        <dbReference type="ARBA" id="ARBA00023235"/>
    </source>
</evidence>
<dbReference type="InterPro" id="IPR002464">
    <property type="entry name" value="DNA/RNA_helicase_DEAH_CS"/>
</dbReference>
<evidence type="ECO:0000256" key="27">
    <source>
        <dbReference type="ARBA" id="ARBA00080124"/>
    </source>
</evidence>
<dbReference type="GO" id="GO:0016818">
    <property type="term" value="F:hydrolase activity, acting on acid anhydrides, in phosphorus-containing anhydrides"/>
    <property type="evidence" value="ECO:0007669"/>
    <property type="project" value="InterPro"/>
</dbReference>
<dbReference type="InterPro" id="IPR045028">
    <property type="entry name" value="DinG/Rad3-like"/>
</dbReference>
<evidence type="ECO:0000256" key="6">
    <source>
        <dbReference type="ARBA" id="ARBA00017386"/>
    </source>
</evidence>
<dbReference type="EMBL" id="BOPL01000003">
    <property type="protein sequence ID" value="GIK01020.1"/>
    <property type="molecule type" value="Genomic_DNA"/>
</dbReference>
<keyword evidence="32" id="KW-1185">Reference proteome</keyword>
<dbReference type="NCBIfam" id="TIGR00604">
    <property type="entry name" value="rad3"/>
    <property type="match status" value="1"/>
</dbReference>
<dbReference type="Proteomes" id="UP000710440">
    <property type="component" value="Unassembled WGS sequence"/>
</dbReference>
<keyword evidence="18 28" id="KW-0687">Ribonucleoprotein</keyword>
<evidence type="ECO:0000256" key="4">
    <source>
        <dbReference type="ARBA" id="ARBA00008435"/>
    </source>
</evidence>
<dbReference type="PROSITE" id="PS51193">
    <property type="entry name" value="HELICASE_ATP_BIND_2"/>
    <property type="match status" value="1"/>
</dbReference>
<keyword evidence="14" id="KW-0411">Iron-sulfur</keyword>
<dbReference type="SUPFAM" id="SSF52080">
    <property type="entry name" value="Ribosomal proteins L15p and L18e"/>
    <property type="match status" value="1"/>
</dbReference>
<evidence type="ECO:0000313" key="32">
    <source>
        <dbReference type="Proteomes" id="UP000710440"/>
    </source>
</evidence>
<keyword evidence="11" id="KW-0067">ATP-binding</keyword>
<feature type="domain" description="Helicase ATP-binding" evidence="30">
    <location>
        <begin position="4"/>
        <end position="402"/>
    </location>
</feature>
<feature type="region of interest" description="Disordered" evidence="29">
    <location>
        <begin position="76"/>
        <end position="116"/>
    </location>
</feature>
<dbReference type="PROSITE" id="PS00475">
    <property type="entry name" value="RIBOSOMAL_L15"/>
    <property type="match status" value="1"/>
</dbReference>
<evidence type="ECO:0000256" key="8">
    <source>
        <dbReference type="ARBA" id="ARBA00022741"/>
    </source>
</evidence>
<comment type="similarity">
    <text evidence="3 28">Belongs to the universal ribosomal protein uL15 family.</text>
</comment>
<evidence type="ECO:0000256" key="10">
    <source>
        <dbReference type="ARBA" id="ARBA00022806"/>
    </source>
</evidence>
<dbReference type="GO" id="GO:0006412">
    <property type="term" value="P:translation"/>
    <property type="evidence" value="ECO:0007669"/>
    <property type="project" value="InterPro"/>
</dbReference>
<keyword evidence="7" id="KW-0479">Metal-binding</keyword>
<evidence type="ECO:0000256" key="24">
    <source>
        <dbReference type="ARBA" id="ARBA00045008"/>
    </source>
</evidence>
<keyword evidence="15" id="KW-0238">DNA-binding</keyword>
<evidence type="ECO:0000256" key="13">
    <source>
        <dbReference type="ARBA" id="ARBA00023004"/>
    </source>
</evidence>
<keyword evidence="17" id="KW-0539">Nucleus</keyword>
<name>A0A9P3BRK7_ASPVI</name>
<keyword evidence="12 28" id="KW-0689">Ribosomal protein</keyword>
<dbReference type="GO" id="GO:0034085">
    <property type="term" value="P:establishment of sister chromatid cohesion"/>
    <property type="evidence" value="ECO:0007669"/>
    <property type="project" value="TreeGrafter"/>
</dbReference>
<dbReference type="Gene3D" id="3.100.10.10">
    <property type="match status" value="1"/>
</dbReference>
<evidence type="ECO:0000256" key="17">
    <source>
        <dbReference type="ARBA" id="ARBA00023242"/>
    </source>
</evidence>
<dbReference type="InterPro" id="IPR006555">
    <property type="entry name" value="ATP-dep_Helicase_C"/>
</dbReference>
<dbReference type="GO" id="GO:0051536">
    <property type="term" value="F:iron-sulfur cluster binding"/>
    <property type="evidence" value="ECO:0007669"/>
    <property type="project" value="UniProtKB-KW"/>
</dbReference>
<evidence type="ECO:0000256" key="7">
    <source>
        <dbReference type="ARBA" id="ARBA00022723"/>
    </source>
</evidence>
<evidence type="ECO:0000256" key="11">
    <source>
        <dbReference type="ARBA" id="ARBA00022840"/>
    </source>
</evidence>
<dbReference type="InterPro" id="IPR027417">
    <property type="entry name" value="P-loop_NTPase"/>
</dbReference>
<dbReference type="InterPro" id="IPR010614">
    <property type="entry name" value="RAD3-like_helicase_DEAD"/>
</dbReference>
<evidence type="ECO:0000256" key="14">
    <source>
        <dbReference type="ARBA" id="ARBA00023014"/>
    </source>
</evidence>
<dbReference type="InterPro" id="IPR014013">
    <property type="entry name" value="Helic_SF1/SF2_ATP-bd_DinG/Rad3"/>
</dbReference>
<dbReference type="PANTHER" id="PTHR11472">
    <property type="entry name" value="DNA REPAIR DEAD HELICASE RAD3/XP-D SUBFAMILY MEMBER"/>
    <property type="match status" value="1"/>
</dbReference>
<dbReference type="Pfam" id="PF13307">
    <property type="entry name" value="Helicase_C_2"/>
    <property type="match status" value="1"/>
</dbReference>
<dbReference type="InterPro" id="IPR001196">
    <property type="entry name" value="Ribosomal_uL15_CS"/>
</dbReference>
<sequence length="1033" mass="115991">MGSQPQNFSHPYSPYDIQLQFMRALYTCLEEGKVAVFESPTGDDEGEPEWMLEFAKRESARAVTEKRRALEARLEKIRVEEEKQRHATEHPGGPRKRQRLDTLSGDSGPEQDDEWILDDYDSDAEERMTSSKKLGDISGLSNSTLELLERFKEQFSAPADDDTGHGDDDVKIFYCSRTHSQLSQFSSELRRVKMPSSMPAELTTSDADTDEVEERVKHLTLGSRKNLCINPKVMSLGNATAINERCLELQQPGVAAEKRCPYLPSKEDEGQVLQFRDHTLATIKDIEDMGKLGKRMGVCPYYASRSVLKNSENALLNAQKIVTLPYPLLLQRSARDALDLSIKNHVVIIDEAHNLMDAICNIHSVTIRLSQLQTALFQLTTYARKYKARLKGKNRNYIAQTIRLISSIADHLRSIIGKNLPAEGAVDPADLMAGKGVDQINPYKLSRYLQESKLARKVDGYVEFSKDKANQQPDDKPSSPVLFLVQSFLLPLMNPSAEGRFFYLKCHDDIQLKYMLLDPTNHFREIVEDARAVILAGGTMSPMSDYRNHLFSYIAPSRLDTFSYGHVIPPENLIAHTLVNGVLGSEFDFTYDSRDSEKMILDLGRTVATLCRAIPDGVVAFFPSYDYLSRILAVWRKPLVGEKGQTILGLIERKKSILYEGRDMGPKTEDLLQEYTRTIDSGQGALLLSVVGGKLSEGINFSDKLGRGVLIIGLPFPNIRSAVWQAKIQYVEQKTYNSSSGSEKDRQSIAKAAGKDFYENACMRAVNQCIGRAIRHRNDYAAIVMIDRRYEKANIQGKLPAWIKQSMVRRSVRRPASALAEDLSNFFSGRSARAGPYLGQANSLAHTLASSEPTIKHLNQQHIRPHPPIAKPQTGLVEHNTVDKMPTRFSKTRKARGHVSAGYGRVGKHRKHPGGRGMAGGQHHHRTNLDKFHPGYFGKVGMRYFHKTNQQFWKPTINLDKLWSLVPTETREAYLSGQKTDTAPVIDLLSLGYSKVLGKGRIPEIPIVVRARYFSRDAEQKIKEAGGVVELVA</sequence>
<evidence type="ECO:0000256" key="15">
    <source>
        <dbReference type="ARBA" id="ARBA00023125"/>
    </source>
</evidence>
<dbReference type="GO" id="GO:0005524">
    <property type="term" value="F:ATP binding"/>
    <property type="evidence" value="ECO:0007669"/>
    <property type="project" value="UniProtKB-KW"/>
</dbReference>
<keyword evidence="10 31" id="KW-0347">Helicase</keyword>
<evidence type="ECO:0000256" key="18">
    <source>
        <dbReference type="ARBA" id="ARBA00023274"/>
    </source>
</evidence>
<dbReference type="Pfam" id="PF00828">
    <property type="entry name" value="Ribosomal_L27A"/>
    <property type="match status" value="1"/>
</dbReference>
<protein>
    <recommendedName>
        <fullName evidence="6">ATP-dependent DNA helicase CHL1</fullName>
        <ecNumber evidence="22">5.6.2.3</ecNumber>
    </recommendedName>
    <alternativeName>
        <fullName evidence="5">ATP-dependent DNA helicase chl1</fullName>
    </alternativeName>
    <alternativeName>
        <fullName evidence="20">Chromosome loss protein 1</fullName>
    </alternativeName>
    <alternativeName>
        <fullName evidence="23 24">DNA 5'-3' helicase CHL1</fullName>
    </alternativeName>
    <alternativeName>
        <fullName evidence="27">L29</fullName>
    </alternativeName>
    <alternativeName>
        <fullName evidence="21">Large ribosomal subunit protein uL15</fullName>
    </alternativeName>
</protein>
<reference evidence="31 32" key="1">
    <citation type="submission" date="2021-02" db="EMBL/GenBank/DDBJ databases">
        <title>Pan-genome distribution and transcriptional activeness of fungal secondary metabolism genes in Aspergillus section Fumigati.</title>
        <authorList>
            <person name="Takahashi H."/>
            <person name="Umemura M."/>
            <person name="Ninomiya A."/>
            <person name="Kusuya Y."/>
            <person name="Urayama S."/>
            <person name="Shimizu M."/>
            <person name="Watanabe A."/>
            <person name="Kamei K."/>
            <person name="Yaguchi T."/>
            <person name="Hagiwara D."/>
        </authorList>
    </citation>
    <scope>NUCLEOTIDE SEQUENCE [LARGE SCALE GENOMIC DNA]</scope>
    <source>
        <strain evidence="31 32">IFM 47045</strain>
    </source>
</reference>
<evidence type="ECO:0000256" key="21">
    <source>
        <dbReference type="ARBA" id="ARBA00035200"/>
    </source>
</evidence>
<comment type="cofactor">
    <cofactor evidence="1">
        <name>[4Fe-4S] cluster</name>
        <dbReference type="ChEBI" id="CHEBI:49883"/>
    </cofactor>
</comment>
<dbReference type="InterPro" id="IPR013020">
    <property type="entry name" value="Rad3/Chl1-like"/>
</dbReference>
<evidence type="ECO:0000256" key="1">
    <source>
        <dbReference type="ARBA" id="ARBA00001966"/>
    </source>
</evidence>
<dbReference type="CDD" id="cd18788">
    <property type="entry name" value="SF2_C_XPD"/>
    <property type="match status" value="1"/>
</dbReference>
<evidence type="ECO:0000256" key="29">
    <source>
        <dbReference type="SAM" id="MobiDB-lite"/>
    </source>
</evidence>
<evidence type="ECO:0000256" key="19">
    <source>
        <dbReference type="ARBA" id="ARBA00023306"/>
    </source>
</evidence>
<comment type="similarity">
    <text evidence="4">Belongs to the DEAD box helicase family. DEAH subfamily. DDX11/CHL1 sub-subfamily.</text>
</comment>
<dbReference type="GO" id="GO:0006139">
    <property type="term" value="P:nucleobase-containing compound metabolic process"/>
    <property type="evidence" value="ECO:0007669"/>
    <property type="project" value="InterPro"/>
</dbReference>
<dbReference type="OrthoDB" id="267079at2759"/>
<keyword evidence="19" id="KW-0131">Cell cycle</keyword>
<dbReference type="InterPro" id="IPR030878">
    <property type="entry name" value="Ribosomal_uL15"/>
</dbReference>
<dbReference type="GeneID" id="66933034"/>
<dbReference type="HAMAP" id="MF_01341">
    <property type="entry name" value="Ribosomal_uL15"/>
    <property type="match status" value="1"/>
</dbReference>
<evidence type="ECO:0000256" key="20">
    <source>
        <dbReference type="ARBA" id="ARBA00029709"/>
    </source>
</evidence>
<dbReference type="SMART" id="SM00488">
    <property type="entry name" value="DEXDc2"/>
    <property type="match status" value="1"/>
</dbReference>
<dbReference type="GO" id="GO:0015934">
    <property type="term" value="C:large ribosomal subunit"/>
    <property type="evidence" value="ECO:0007669"/>
    <property type="project" value="InterPro"/>
</dbReference>
<dbReference type="SMART" id="SM00491">
    <property type="entry name" value="HELICc2"/>
    <property type="match status" value="1"/>
</dbReference>
<keyword evidence="16" id="KW-0413">Isomerase</keyword>
<dbReference type="PROSITE" id="PS00690">
    <property type="entry name" value="DEAH_ATP_HELICASE"/>
    <property type="match status" value="1"/>
</dbReference>
<dbReference type="RefSeq" id="XP_043124206.1">
    <property type="nucleotide sequence ID" value="XM_043268271.1"/>
</dbReference>
<proteinExistence type="inferred from homology"/>
<dbReference type="InterPro" id="IPR006554">
    <property type="entry name" value="Helicase-like_DEXD_c2"/>
</dbReference>
<dbReference type="FunFam" id="3.40.50.300:FF:002774">
    <property type="entry name" value="ATP-dependent DNA helicase chl1"/>
    <property type="match status" value="1"/>
</dbReference>
<evidence type="ECO:0000256" key="25">
    <source>
        <dbReference type="ARBA" id="ARBA00045702"/>
    </source>
</evidence>
<dbReference type="GO" id="GO:0046872">
    <property type="term" value="F:metal ion binding"/>
    <property type="evidence" value="ECO:0007669"/>
    <property type="project" value="UniProtKB-KW"/>
</dbReference>
<organism evidence="31 32">
    <name type="scientific">Aspergillus viridinutans</name>
    <dbReference type="NCBI Taxonomy" id="75553"/>
    <lineage>
        <taxon>Eukaryota</taxon>
        <taxon>Fungi</taxon>
        <taxon>Dikarya</taxon>
        <taxon>Ascomycota</taxon>
        <taxon>Pezizomycotina</taxon>
        <taxon>Eurotiomycetes</taxon>
        <taxon>Eurotiomycetidae</taxon>
        <taxon>Eurotiales</taxon>
        <taxon>Aspergillaceae</taxon>
        <taxon>Aspergillus</taxon>
        <taxon>Aspergillus subgen. Fumigati</taxon>
    </lineage>
</organism>
<dbReference type="GO" id="GO:0005634">
    <property type="term" value="C:nucleus"/>
    <property type="evidence" value="ECO:0007669"/>
    <property type="project" value="UniProtKB-SubCell"/>
</dbReference>
<keyword evidence="8" id="KW-0547">Nucleotide-binding</keyword>
<dbReference type="Gene3D" id="3.40.50.300">
    <property type="entry name" value="P-loop containing nucleotide triphosphate hydrolases"/>
    <property type="match status" value="2"/>
</dbReference>
<dbReference type="GO" id="GO:0043139">
    <property type="term" value="F:5'-3' DNA helicase activity"/>
    <property type="evidence" value="ECO:0007669"/>
    <property type="project" value="UniProtKB-EC"/>
</dbReference>
<dbReference type="GO" id="GO:0006974">
    <property type="term" value="P:DNA damage response"/>
    <property type="evidence" value="ECO:0007669"/>
    <property type="project" value="UniProtKB-ARBA"/>
</dbReference>